<evidence type="ECO:0000313" key="2">
    <source>
        <dbReference type="Proteomes" id="UP000234498"/>
    </source>
</evidence>
<dbReference type="EMBL" id="FXZA01000027">
    <property type="protein sequence ID" value="SMX95657.1"/>
    <property type="molecule type" value="Genomic_DNA"/>
</dbReference>
<sequence length="113" mass="12501">MSVRQPSVSTMNTPTSDMMSAFQHKLFANSVANALEKQRPDLSEQIVQVDEPTVGVQLKLPRDRSVMIGWARHNNVAQWVIATPEPALISLKSGETVDDIATRMIEVHTAFAD</sequence>
<name>A0A2H1K786_BRELN</name>
<accession>A0A2H1K786</accession>
<organism evidence="1 2">
    <name type="scientific">Brevibacterium linens</name>
    <dbReference type="NCBI Taxonomy" id="1703"/>
    <lineage>
        <taxon>Bacteria</taxon>
        <taxon>Bacillati</taxon>
        <taxon>Actinomycetota</taxon>
        <taxon>Actinomycetes</taxon>
        <taxon>Micrococcales</taxon>
        <taxon>Brevibacteriaceae</taxon>
        <taxon>Brevibacterium</taxon>
    </lineage>
</organism>
<proteinExistence type="predicted"/>
<protein>
    <submittedName>
        <fullName evidence="1">Uncharacterized protein</fullName>
    </submittedName>
</protein>
<evidence type="ECO:0000313" key="1">
    <source>
        <dbReference type="EMBL" id="SMX95657.1"/>
    </source>
</evidence>
<dbReference type="Proteomes" id="UP000234498">
    <property type="component" value="Unassembled WGS sequence"/>
</dbReference>
<gene>
    <name evidence="1" type="ORF">BLIN101_03082</name>
</gene>
<reference evidence="1 2" key="1">
    <citation type="submission" date="2017-03" db="EMBL/GenBank/DDBJ databases">
        <authorList>
            <person name="Afonso C.L."/>
            <person name="Miller P.J."/>
            <person name="Scott M.A."/>
            <person name="Spackman E."/>
            <person name="Goraichik I."/>
            <person name="Dimitrov K.M."/>
            <person name="Suarez D.L."/>
            <person name="Swayne D.E."/>
        </authorList>
    </citation>
    <scope>NUCLEOTIDE SEQUENCE [LARGE SCALE GENOMIC DNA]</scope>
    <source>
        <strain evidence="1 2">Mu101</strain>
    </source>
</reference>
<dbReference type="AlphaFoldDB" id="A0A2H1K786"/>